<name>A0A0E9U5C3_ANGAN</name>
<organism evidence="1">
    <name type="scientific">Anguilla anguilla</name>
    <name type="common">European freshwater eel</name>
    <name type="synonym">Muraena anguilla</name>
    <dbReference type="NCBI Taxonomy" id="7936"/>
    <lineage>
        <taxon>Eukaryota</taxon>
        <taxon>Metazoa</taxon>
        <taxon>Chordata</taxon>
        <taxon>Craniata</taxon>
        <taxon>Vertebrata</taxon>
        <taxon>Euteleostomi</taxon>
        <taxon>Actinopterygii</taxon>
        <taxon>Neopterygii</taxon>
        <taxon>Teleostei</taxon>
        <taxon>Anguilliformes</taxon>
        <taxon>Anguillidae</taxon>
        <taxon>Anguilla</taxon>
    </lineage>
</organism>
<reference evidence="1" key="1">
    <citation type="submission" date="2014-11" db="EMBL/GenBank/DDBJ databases">
        <authorList>
            <person name="Amaro Gonzalez C."/>
        </authorList>
    </citation>
    <scope>NUCLEOTIDE SEQUENCE</scope>
</reference>
<reference evidence="1" key="2">
    <citation type="journal article" date="2015" name="Fish Shellfish Immunol.">
        <title>Early steps in the European eel (Anguilla anguilla)-Vibrio vulnificus interaction in the gills: Role of the RtxA13 toxin.</title>
        <authorList>
            <person name="Callol A."/>
            <person name="Pajuelo D."/>
            <person name="Ebbesson L."/>
            <person name="Teles M."/>
            <person name="MacKenzie S."/>
            <person name="Amaro C."/>
        </authorList>
    </citation>
    <scope>NUCLEOTIDE SEQUENCE</scope>
</reference>
<proteinExistence type="predicted"/>
<dbReference type="EMBL" id="GBXM01047458">
    <property type="protein sequence ID" value="JAH61119.1"/>
    <property type="molecule type" value="Transcribed_RNA"/>
</dbReference>
<evidence type="ECO:0000313" key="1">
    <source>
        <dbReference type="EMBL" id="JAH61119.1"/>
    </source>
</evidence>
<protein>
    <submittedName>
        <fullName evidence="1">Uncharacterized protein</fullName>
    </submittedName>
</protein>
<sequence length="12" mass="1342">MSHPRSAGTGRW</sequence>
<accession>A0A0E9U5C3</accession>